<dbReference type="EMBL" id="DAAVLI010000004">
    <property type="protein sequence ID" value="HAF5108702.1"/>
    <property type="molecule type" value="Genomic_DNA"/>
</dbReference>
<evidence type="ECO:0000313" key="12">
    <source>
        <dbReference type="EMBL" id="HAF6732708.1"/>
    </source>
</evidence>
<reference evidence="6" key="2">
    <citation type="submission" date="2020-02" db="EMBL/GenBank/DDBJ databases">
        <authorList>
            <consortium name="NCBI Pathogen Detection Project"/>
        </authorList>
    </citation>
    <scope>NUCLEOTIDE SEQUENCE</scope>
    <source>
        <strain evidence="2">MA.1090603783</strain>
        <strain evidence="6">MA.98-00142</strain>
        <strain evidence="12">MA.BD-DU-2006-11-011980</strain>
        <strain evidence="10">MA.BD-DU-2007-02-006914</strain>
        <strain evidence="4">MA.BD-OM-2006-12-002191</strain>
        <strain evidence="7">MA.BD-PM-2006-11-009480</strain>
        <strain evidence="13">MA.BD-PM-2008-12-003167</strain>
        <strain evidence="3">MA.GW_S04918-06</strain>
        <strain evidence="5">MA.GW_S05925-08</strain>
        <strain evidence="8">MA.R62</strain>
        <strain evidence="9">MA.WR-04-00283</strain>
        <strain evidence="11">MA.WR_88-83</strain>
    </source>
</reference>
<evidence type="ECO:0000313" key="5">
    <source>
        <dbReference type="EMBL" id="HAF5108702.1"/>
    </source>
</evidence>
<dbReference type="EMBL" id="DAAVBC010000003">
    <property type="protein sequence ID" value="HAF3712355.1"/>
    <property type="molecule type" value="Genomic_DNA"/>
</dbReference>
<dbReference type="EMBL" id="DAAVKU010000003">
    <property type="protein sequence ID" value="HAF5291283.1"/>
    <property type="molecule type" value="Genomic_DNA"/>
</dbReference>
<name>A0A748T4E5_SALER</name>
<dbReference type="EMBL" id="DAAVXF010000003">
    <property type="protein sequence ID" value="HAF6671389.1"/>
    <property type="molecule type" value="Genomic_DNA"/>
</dbReference>
<feature type="compositionally biased region" description="Pro residues" evidence="1">
    <location>
        <begin position="21"/>
        <end position="30"/>
    </location>
</feature>
<dbReference type="EMBL" id="DAAUVN010000004">
    <property type="protein sequence ID" value="HAF3370464.1"/>
    <property type="molecule type" value="Genomic_DNA"/>
</dbReference>
<dbReference type="EMBL" id="DAAVMD010000003">
    <property type="protein sequence ID" value="HAF5347685.1"/>
    <property type="molecule type" value="Genomic_DNA"/>
</dbReference>
<dbReference type="EMBL" id="DAAVMI010000004">
    <property type="protein sequence ID" value="HAF5381109.1"/>
    <property type="molecule type" value="Genomic_DNA"/>
</dbReference>
<dbReference type="EMBL" id="DAAVWY010000001">
    <property type="protein sequence ID" value="HAF6712606.1"/>
    <property type="molecule type" value="Genomic_DNA"/>
</dbReference>
<evidence type="ECO:0000256" key="1">
    <source>
        <dbReference type="SAM" id="MobiDB-lite"/>
    </source>
</evidence>
<protein>
    <submittedName>
        <fullName evidence="6">Peptidase</fullName>
    </submittedName>
</protein>
<evidence type="ECO:0000313" key="2">
    <source>
        <dbReference type="EMBL" id="HAF3332271.1"/>
    </source>
</evidence>
<dbReference type="EMBL" id="DAAUVF010000001">
    <property type="protein sequence ID" value="HAF3332271.1"/>
    <property type="molecule type" value="Genomic_DNA"/>
</dbReference>
<organism evidence="6">
    <name type="scientific">Salmonella enterica</name>
    <name type="common">Salmonella choleraesuis</name>
    <dbReference type="NCBI Taxonomy" id="28901"/>
    <lineage>
        <taxon>Bacteria</taxon>
        <taxon>Pseudomonadati</taxon>
        <taxon>Pseudomonadota</taxon>
        <taxon>Gammaproteobacteria</taxon>
        <taxon>Enterobacterales</taxon>
        <taxon>Enterobacteriaceae</taxon>
        <taxon>Salmonella</taxon>
    </lineage>
</organism>
<evidence type="ECO:0000313" key="10">
    <source>
        <dbReference type="EMBL" id="HAF6671389.1"/>
    </source>
</evidence>
<evidence type="ECO:0000313" key="4">
    <source>
        <dbReference type="EMBL" id="HAF3712355.1"/>
    </source>
</evidence>
<reference evidence="6" key="1">
    <citation type="journal article" date="2018" name="Genome Biol.">
        <title>SKESA: strategic k-mer extension for scrupulous assemblies.</title>
        <authorList>
            <person name="Souvorov A."/>
            <person name="Agarwala R."/>
            <person name="Lipman D.J."/>
        </authorList>
    </citation>
    <scope>NUCLEOTIDE SEQUENCE</scope>
    <source>
        <strain evidence="2">MA.1090603783</strain>
        <strain evidence="6">MA.98-00142</strain>
        <strain evidence="12">MA.BD-DU-2006-11-011980</strain>
        <strain evidence="10">MA.BD-DU-2007-02-006914</strain>
        <strain evidence="4">MA.BD-OM-2006-12-002191</strain>
        <strain evidence="7">MA.BD-PM-2006-11-009480</strain>
        <strain evidence="13">MA.BD-PM-2008-12-003167</strain>
        <strain evidence="3">MA.GW_S04918-06</strain>
        <strain evidence="5">MA.GW_S05925-08</strain>
        <strain evidence="8">MA.R62</strain>
        <strain evidence="9">MA.WR-04-00283</strain>
        <strain evidence="11">MA.WR_88-83</strain>
    </source>
</reference>
<evidence type="ECO:0000313" key="8">
    <source>
        <dbReference type="EMBL" id="HAF5367099.1"/>
    </source>
</evidence>
<evidence type="ECO:0000313" key="7">
    <source>
        <dbReference type="EMBL" id="HAF5347685.1"/>
    </source>
</evidence>
<evidence type="ECO:0000313" key="11">
    <source>
        <dbReference type="EMBL" id="HAF6712606.1"/>
    </source>
</evidence>
<evidence type="ECO:0000313" key="3">
    <source>
        <dbReference type="EMBL" id="HAF3370464.1"/>
    </source>
</evidence>
<proteinExistence type="predicted"/>
<evidence type="ECO:0000313" key="13">
    <source>
        <dbReference type="EMBL" id="HAF8616639.1"/>
    </source>
</evidence>
<accession>A0A748T4E5</accession>
<feature type="region of interest" description="Disordered" evidence="1">
    <location>
        <begin position="1"/>
        <end position="90"/>
    </location>
</feature>
<dbReference type="EMBL" id="DAAWNL010000004">
    <property type="protein sequence ID" value="HAF8616639.1"/>
    <property type="molecule type" value="Genomic_DNA"/>
</dbReference>
<dbReference type="EMBL" id="DAAVMB010000004">
    <property type="protein sequence ID" value="HAF5367099.1"/>
    <property type="molecule type" value="Genomic_DNA"/>
</dbReference>
<dbReference type="AlphaFoldDB" id="A0A748T4E5"/>
<evidence type="ECO:0000313" key="6">
    <source>
        <dbReference type="EMBL" id="HAF5291283.1"/>
    </source>
</evidence>
<comment type="caution">
    <text evidence="6">The sequence shown here is derived from an EMBL/GenBank/DDBJ whole genome shotgun (WGS) entry which is preliminary data.</text>
</comment>
<sequence>MALTDTAGGTQTDPGTGKPSENPPADPPSDGPASEKPHDPPADPPSDGPASEKPHDPPADPNKPTPPKEETPPGAPEKYAFTAPEGQELDTSALAQFEPVARELNLTQEQAQKLVDVYPKVLAGVQQQQAESWQKQTEDWAAAVKADKDIGGDKLASNLGAAQRAIDTFGTKELKEYLDGTCARSLVNAAP</sequence>
<evidence type="ECO:0000313" key="9">
    <source>
        <dbReference type="EMBL" id="HAF5381109.1"/>
    </source>
</evidence>
<gene>
    <name evidence="13" type="ORF">G5U81_002024</name>
    <name evidence="3" type="ORF">G8B77_002078</name>
    <name evidence="9" type="ORF">G8B91_002074</name>
    <name evidence="8" type="ORF">G8B95_001936</name>
    <name evidence="4" type="ORF">G8B96_001498</name>
    <name evidence="12" type="ORF">G8C09_001497</name>
    <name evidence="10" type="ORF">G8C20_001493</name>
    <name evidence="7" type="ORF">G8C48_001497</name>
    <name evidence="5" type="ORF">G8C49_002075</name>
    <name evidence="11" type="ORF">G9A23_000245</name>
    <name evidence="2" type="ORF">G9A39_000245</name>
    <name evidence="6" type="ORF">G9A43_001356</name>
</gene>
<dbReference type="EMBL" id="DAAVXA010000003">
    <property type="protein sequence ID" value="HAF6732708.1"/>
    <property type="molecule type" value="Genomic_DNA"/>
</dbReference>